<dbReference type="HOGENOM" id="CLU_3276810_0_0_5"/>
<sequence length="41" mass="4517">MNPNPVVPVATGTHLRTCPPGWKKRRWIPDHTGRTHGKGGC</sequence>
<reference evidence="1 2" key="1">
    <citation type="journal article" date="2010" name="J. Bacteriol.">
        <title>Complete genome sequence of the representative gamma-hexachlorocyclohexane-degrading bacterium Sphingobium japonicum UT26.</title>
        <authorList>
            <person name="Nagata Y."/>
            <person name="Ohtsubo Y."/>
            <person name="Endo R."/>
            <person name="Ichikawa N."/>
            <person name="Ankai A."/>
            <person name="Oguchi A."/>
            <person name="Fukui S."/>
            <person name="Fujita N."/>
            <person name="Tsuda M."/>
        </authorList>
    </citation>
    <scope>NUCLEOTIDE SEQUENCE [LARGE SCALE GENOMIC DNA]</scope>
    <source>
        <strain evidence="2">DSM 16413 / CCM 7287 / MTCC 6362 / UT26 / NBRC 101211 / UT26S</strain>
    </source>
</reference>
<proteinExistence type="predicted"/>
<protein>
    <submittedName>
        <fullName evidence="1">Uncharacterized protein</fullName>
    </submittedName>
</protein>
<name>D4Z2Q9_SPHIU</name>
<dbReference type="EMBL" id="AP010803">
    <property type="protein sequence ID" value="BAI96891.1"/>
    <property type="molecule type" value="Genomic_DNA"/>
</dbReference>
<dbReference type="AlphaFoldDB" id="D4Z2Q9"/>
<keyword evidence="2" id="KW-1185">Reference proteome</keyword>
<gene>
    <name evidence="1" type="ordered locus">SJA_C1-20570</name>
</gene>
<evidence type="ECO:0000313" key="2">
    <source>
        <dbReference type="Proteomes" id="UP000007753"/>
    </source>
</evidence>
<accession>D4Z2Q9</accession>
<organism evidence="1 2">
    <name type="scientific">Sphingobium indicum (strain DSM 16413 / CCM 7287 / MTCC 6362 / UT26 / NBRC 101211 / UT26S)</name>
    <name type="common">Sphingobium japonicum</name>
    <dbReference type="NCBI Taxonomy" id="452662"/>
    <lineage>
        <taxon>Bacteria</taxon>
        <taxon>Pseudomonadati</taxon>
        <taxon>Pseudomonadota</taxon>
        <taxon>Alphaproteobacteria</taxon>
        <taxon>Sphingomonadales</taxon>
        <taxon>Sphingomonadaceae</taxon>
        <taxon>Sphingobium</taxon>
    </lineage>
</organism>
<dbReference type="Proteomes" id="UP000007753">
    <property type="component" value="Chromosome 1"/>
</dbReference>
<evidence type="ECO:0000313" key="1">
    <source>
        <dbReference type="EMBL" id="BAI96891.1"/>
    </source>
</evidence>
<dbReference type="KEGG" id="sjp:SJA_C1-20570"/>